<feature type="signal peptide" evidence="5">
    <location>
        <begin position="1"/>
        <end position="30"/>
    </location>
</feature>
<feature type="chain" id="PRO_5012311583" evidence="5">
    <location>
        <begin position="31"/>
        <end position="275"/>
    </location>
</feature>
<sequence>MKRPATKTLRLTLAAAGLACAAAWTTPSLAAASQQNWWVYVHNDHAPEIRELLAAGADPNVRYKNGQPALMRAVVDGAWKVFDVLAADPRTDLEATNPANETALMYLAVAGQTERARQLIARGAKVNRLGWTPLHYAASKGHVETAKLLLAHQAMVNAPSPDGTTPFMMAGFSGSRDMVQLLLDAGADVTTRDLKGKNAADWAEEGKQRKLARELATLIAEAQARREAQRSGTAPSAGPAAAAPAPAPEPASPAPVEPAQPSVSGVSGVRLDTYE</sequence>
<accession>A0A261VQY9</accession>
<keyword evidence="7" id="KW-1185">Reference proteome</keyword>
<dbReference type="PANTHER" id="PTHR24171">
    <property type="entry name" value="ANKYRIN REPEAT DOMAIN-CONTAINING PROTEIN 39-RELATED"/>
    <property type="match status" value="1"/>
</dbReference>
<evidence type="ECO:0000256" key="5">
    <source>
        <dbReference type="SAM" id="SignalP"/>
    </source>
</evidence>
<feature type="compositionally biased region" description="Low complexity" evidence="4">
    <location>
        <begin position="234"/>
        <end position="244"/>
    </location>
</feature>
<proteinExistence type="predicted"/>
<protein>
    <submittedName>
        <fullName evidence="6">Uncharacterized protein</fullName>
    </submittedName>
</protein>
<reference evidence="7" key="1">
    <citation type="submission" date="2017-05" db="EMBL/GenBank/DDBJ databases">
        <title>Complete and WGS of Bordetella genogroups.</title>
        <authorList>
            <person name="Spilker T."/>
            <person name="Lipuma J."/>
        </authorList>
    </citation>
    <scope>NUCLEOTIDE SEQUENCE [LARGE SCALE GENOMIC DNA]</scope>
    <source>
        <strain evidence="7">AU8256</strain>
    </source>
</reference>
<evidence type="ECO:0000313" key="6">
    <source>
        <dbReference type="EMBL" id="OZI75912.1"/>
    </source>
</evidence>
<feature type="repeat" description="ANK" evidence="3">
    <location>
        <begin position="162"/>
        <end position="194"/>
    </location>
</feature>
<organism evidence="6 7">
    <name type="scientific">Bordetella genomosp. 2</name>
    <dbReference type="NCBI Taxonomy" id="1983456"/>
    <lineage>
        <taxon>Bacteria</taxon>
        <taxon>Pseudomonadati</taxon>
        <taxon>Pseudomonadota</taxon>
        <taxon>Betaproteobacteria</taxon>
        <taxon>Burkholderiales</taxon>
        <taxon>Alcaligenaceae</taxon>
        <taxon>Bordetella</taxon>
    </lineage>
</organism>
<name>A0A261VQY9_9BORD</name>
<dbReference type="AlphaFoldDB" id="A0A261VQY9"/>
<dbReference type="SMART" id="SM00248">
    <property type="entry name" value="ANK"/>
    <property type="match status" value="5"/>
</dbReference>
<evidence type="ECO:0000256" key="3">
    <source>
        <dbReference type="PROSITE-ProRule" id="PRU00023"/>
    </source>
</evidence>
<evidence type="ECO:0000256" key="1">
    <source>
        <dbReference type="ARBA" id="ARBA00022737"/>
    </source>
</evidence>
<dbReference type="RefSeq" id="WP_028355995.1">
    <property type="nucleotide sequence ID" value="NZ_NEVT01000006.1"/>
</dbReference>
<keyword evidence="1" id="KW-0677">Repeat</keyword>
<evidence type="ECO:0000256" key="2">
    <source>
        <dbReference type="ARBA" id="ARBA00023043"/>
    </source>
</evidence>
<dbReference type="EMBL" id="NEVT01000006">
    <property type="protein sequence ID" value="OZI75912.1"/>
    <property type="molecule type" value="Genomic_DNA"/>
</dbReference>
<dbReference type="PROSITE" id="PS50297">
    <property type="entry name" value="ANK_REP_REGION"/>
    <property type="match status" value="2"/>
</dbReference>
<keyword evidence="5" id="KW-0732">Signal</keyword>
<keyword evidence="2 3" id="KW-0040">ANK repeat</keyword>
<dbReference type="PROSITE" id="PS50088">
    <property type="entry name" value="ANK_REPEAT"/>
    <property type="match status" value="2"/>
</dbReference>
<evidence type="ECO:0000256" key="4">
    <source>
        <dbReference type="SAM" id="MobiDB-lite"/>
    </source>
</evidence>
<dbReference type="Gene3D" id="1.25.40.20">
    <property type="entry name" value="Ankyrin repeat-containing domain"/>
    <property type="match status" value="1"/>
</dbReference>
<evidence type="ECO:0000313" key="7">
    <source>
        <dbReference type="Proteomes" id="UP000215633"/>
    </source>
</evidence>
<dbReference type="Proteomes" id="UP000215633">
    <property type="component" value="Unassembled WGS sequence"/>
</dbReference>
<dbReference type="InterPro" id="IPR002110">
    <property type="entry name" value="Ankyrin_rpt"/>
</dbReference>
<feature type="repeat" description="ANK" evidence="3">
    <location>
        <begin position="129"/>
        <end position="161"/>
    </location>
</feature>
<gene>
    <name evidence="6" type="ORF">CAL24_12000</name>
</gene>
<dbReference type="Pfam" id="PF12796">
    <property type="entry name" value="Ank_2"/>
    <property type="match status" value="1"/>
</dbReference>
<feature type="compositionally biased region" description="Pro residues" evidence="4">
    <location>
        <begin position="245"/>
        <end position="258"/>
    </location>
</feature>
<comment type="caution">
    <text evidence="6">The sequence shown here is derived from an EMBL/GenBank/DDBJ whole genome shotgun (WGS) entry which is preliminary data.</text>
</comment>
<dbReference type="SUPFAM" id="SSF48403">
    <property type="entry name" value="Ankyrin repeat"/>
    <property type="match status" value="1"/>
</dbReference>
<dbReference type="InterPro" id="IPR036770">
    <property type="entry name" value="Ankyrin_rpt-contain_sf"/>
</dbReference>
<dbReference type="PRINTS" id="PR01415">
    <property type="entry name" value="ANKYRIN"/>
</dbReference>
<feature type="region of interest" description="Disordered" evidence="4">
    <location>
        <begin position="222"/>
        <end position="275"/>
    </location>
</feature>